<proteinExistence type="predicted"/>
<protein>
    <recommendedName>
        <fullName evidence="4">FxLD family lantipeptide</fullName>
    </recommendedName>
</protein>
<evidence type="ECO:0008006" key="4">
    <source>
        <dbReference type="Google" id="ProtNLM"/>
    </source>
</evidence>
<gene>
    <name evidence="2" type="ORF">JK363_35255</name>
</gene>
<dbReference type="Proteomes" id="UP000634229">
    <property type="component" value="Unassembled WGS sequence"/>
</dbReference>
<comment type="caution">
    <text evidence="2">The sequence shown here is derived from an EMBL/GenBank/DDBJ whole genome shotgun (WGS) entry which is preliminary data.</text>
</comment>
<accession>A0ABS1NNY8</accession>
<sequence>MAAPTTQARPPRKVAEPPTELADAFDLDPTQQDIGKLGVWLSDGDEDEGDTTGDGCGESPPQGPTTGC</sequence>
<name>A0ABS1NNY8_9ACTN</name>
<evidence type="ECO:0000256" key="1">
    <source>
        <dbReference type="SAM" id="MobiDB-lite"/>
    </source>
</evidence>
<organism evidence="2 3">
    <name type="scientific">Streptomyces coffeae</name>
    <dbReference type="NCBI Taxonomy" id="621382"/>
    <lineage>
        <taxon>Bacteria</taxon>
        <taxon>Bacillati</taxon>
        <taxon>Actinomycetota</taxon>
        <taxon>Actinomycetes</taxon>
        <taxon>Kitasatosporales</taxon>
        <taxon>Streptomycetaceae</taxon>
        <taxon>Streptomyces</taxon>
    </lineage>
</organism>
<evidence type="ECO:0000313" key="2">
    <source>
        <dbReference type="EMBL" id="MBL1101809.1"/>
    </source>
</evidence>
<reference evidence="2 3" key="1">
    <citation type="submission" date="2021-01" db="EMBL/GenBank/DDBJ databases">
        <title>WGS of actinomycetes isolated from Thailand.</title>
        <authorList>
            <person name="Thawai C."/>
        </authorList>
    </citation>
    <scope>NUCLEOTIDE SEQUENCE [LARGE SCALE GENOMIC DNA]</scope>
    <source>
        <strain evidence="2 3">CA1R205</strain>
    </source>
</reference>
<feature type="region of interest" description="Disordered" evidence="1">
    <location>
        <begin position="1"/>
        <end position="68"/>
    </location>
</feature>
<keyword evidence="3" id="KW-1185">Reference proteome</keyword>
<dbReference type="RefSeq" id="WP_201881638.1">
    <property type="nucleotide sequence ID" value="NZ_JAERRF010000033.1"/>
</dbReference>
<dbReference type="EMBL" id="JAERRF010000033">
    <property type="protein sequence ID" value="MBL1101809.1"/>
    <property type="molecule type" value="Genomic_DNA"/>
</dbReference>
<evidence type="ECO:0000313" key="3">
    <source>
        <dbReference type="Proteomes" id="UP000634229"/>
    </source>
</evidence>